<evidence type="ECO:0000313" key="6">
    <source>
        <dbReference type="EMBL" id="RRJ19683.1"/>
    </source>
</evidence>
<dbReference type="InterPro" id="IPR058792">
    <property type="entry name" value="Beta-barrel_RND_2"/>
</dbReference>
<comment type="similarity">
    <text evidence="1">Belongs to the membrane fusion protein (MFP) (TC 8.A.1) family.</text>
</comment>
<proteinExistence type="inferred from homology"/>
<keyword evidence="7" id="KW-1185">Reference proteome</keyword>
<name>A0A3P3QH66_9GAMM</name>
<evidence type="ECO:0000259" key="4">
    <source>
        <dbReference type="Pfam" id="PF25954"/>
    </source>
</evidence>
<reference evidence="6 7" key="1">
    <citation type="submission" date="2018-11" db="EMBL/GenBank/DDBJ databases">
        <title>Draft genome analysis of Rheinheimera mesophila isolated from an industrial waste site.</title>
        <authorList>
            <person name="Yu Q."/>
            <person name="Qi Y."/>
            <person name="Zhang H."/>
            <person name="Lu Y."/>
            <person name="Pu J."/>
        </authorList>
    </citation>
    <scope>NUCLEOTIDE SEQUENCE [LARGE SCALE GENOMIC DNA]</scope>
    <source>
        <strain evidence="6 7">IITR13</strain>
    </source>
</reference>
<keyword evidence="2" id="KW-0732">Signal</keyword>
<dbReference type="InterPro" id="IPR006143">
    <property type="entry name" value="RND_pump_MFP"/>
</dbReference>
<dbReference type="Gene3D" id="2.40.30.170">
    <property type="match status" value="1"/>
</dbReference>
<dbReference type="Gene3D" id="2.40.420.20">
    <property type="match status" value="1"/>
</dbReference>
<feature type="chain" id="PRO_5018591136" evidence="2">
    <location>
        <begin position="31"/>
        <end position="355"/>
    </location>
</feature>
<dbReference type="FunFam" id="2.40.30.170:FF:000010">
    <property type="entry name" value="Efflux RND transporter periplasmic adaptor subunit"/>
    <property type="match status" value="1"/>
</dbReference>
<dbReference type="SUPFAM" id="SSF111369">
    <property type="entry name" value="HlyD-like secretion proteins"/>
    <property type="match status" value="1"/>
</dbReference>
<dbReference type="PANTHER" id="PTHR30469">
    <property type="entry name" value="MULTIDRUG RESISTANCE PROTEIN MDTA"/>
    <property type="match status" value="1"/>
</dbReference>
<dbReference type="Pfam" id="PF25917">
    <property type="entry name" value="BSH_RND"/>
    <property type="match status" value="1"/>
</dbReference>
<dbReference type="PANTHER" id="PTHR30469:SF38">
    <property type="entry name" value="HLYD FAMILY SECRETION PROTEIN"/>
    <property type="match status" value="1"/>
</dbReference>
<feature type="domain" description="YknX-like C-terminal permuted SH3-like" evidence="5">
    <location>
        <begin position="283"/>
        <end position="351"/>
    </location>
</feature>
<organism evidence="6 7">
    <name type="scientific">Rheinheimera mesophila</name>
    <dbReference type="NCBI Taxonomy" id="1547515"/>
    <lineage>
        <taxon>Bacteria</taxon>
        <taxon>Pseudomonadati</taxon>
        <taxon>Pseudomonadota</taxon>
        <taxon>Gammaproteobacteria</taxon>
        <taxon>Chromatiales</taxon>
        <taxon>Chromatiaceae</taxon>
        <taxon>Rheinheimera</taxon>
    </lineage>
</organism>
<dbReference type="RefSeq" id="WP_046520658.1">
    <property type="nucleotide sequence ID" value="NZ_LAVS01000086.1"/>
</dbReference>
<dbReference type="AlphaFoldDB" id="A0A3P3QH66"/>
<sequence length="355" mass="38047">MKTRSLLATAVTTALLAGSLVLTGCGSAEGSPDAAKVEAVISIPVEAALVSRGEISSLYRTTTTLEAKEDAEVNSKSTGIVQQLFVEEGDFVKAGQVMAILDTERQQLNLAKGKAELGQLKSELARLETMYQKKLVSFDVYDKLKWQVESLSASVALSELALKETQIIAPISGVIARRHVKVGQLITEYSSKALFEIVSQERLEAVINLPEHQLPRAKVGQVAYLHFAALPVKAAKIIRISPVVDATTGTARVTVAVDNSDLSLKAGMFAQVEVQYDAKTAALLVPKRAVMAMDNSSSVFVVNKDGKVERKTITTGYESDTMFEVVDGLTEGEQVVTAGHASLKEQSPVQVIAKS</sequence>
<dbReference type="Pfam" id="PF25989">
    <property type="entry name" value="YknX_C"/>
    <property type="match status" value="1"/>
</dbReference>
<dbReference type="NCBIfam" id="TIGR01730">
    <property type="entry name" value="RND_mfp"/>
    <property type="match status" value="1"/>
</dbReference>
<dbReference type="GO" id="GO:0015562">
    <property type="term" value="F:efflux transmembrane transporter activity"/>
    <property type="evidence" value="ECO:0007669"/>
    <property type="project" value="TreeGrafter"/>
</dbReference>
<evidence type="ECO:0000313" key="7">
    <source>
        <dbReference type="Proteomes" id="UP000276260"/>
    </source>
</evidence>
<dbReference type="Proteomes" id="UP000276260">
    <property type="component" value="Unassembled WGS sequence"/>
</dbReference>
<evidence type="ECO:0000259" key="3">
    <source>
        <dbReference type="Pfam" id="PF25917"/>
    </source>
</evidence>
<dbReference type="OrthoDB" id="9806939at2"/>
<dbReference type="InterPro" id="IPR058637">
    <property type="entry name" value="YknX-like_C"/>
</dbReference>
<evidence type="ECO:0000259" key="5">
    <source>
        <dbReference type="Pfam" id="PF25989"/>
    </source>
</evidence>
<dbReference type="PROSITE" id="PS51257">
    <property type="entry name" value="PROKAR_LIPOPROTEIN"/>
    <property type="match status" value="1"/>
</dbReference>
<evidence type="ECO:0000256" key="1">
    <source>
        <dbReference type="ARBA" id="ARBA00009477"/>
    </source>
</evidence>
<dbReference type="Pfam" id="PF25954">
    <property type="entry name" value="Beta-barrel_RND_2"/>
    <property type="match status" value="1"/>
</dbReference>
<dbReference type="Gene3D" id="2.40.50.100">
    <property type="match status" value="1"/>
</dbReference>
<feature type="domain" description="Multidrug resistance protein MdtA-like barrel-sandwich hybrid" evidence="3">
    <location>
        <begin position="70"/>
        <end position="191"/>
    </location>
</feature>
<feature type="signal peptide" evidence="2">
    <location>
        <begin position="1"/>
        <end position="30"/>
    </location>
</feature>
<dbReference type="InterPro" id="IPR058625">
    <property type="entry name" value="MdtA-like_BSH"/>
</dbReference>
<feature type="domain" description="CusB-like beta-barrel" evidence="4">
    <location>
        <begin position="207"/>
        <end position="275"/>
    </location>
</feature>
<dbReference type="Gene3D" id="1.10.287.470">
    <property type="entry name" value="Helix hairpin bin"/>
    <property type="match status" value="1"/>
</dbReference>
<dbReference type="GO" id="GO:1990281">
    <property type="term" value="C:efflux pump complex"/>
    <property type="evidence" value="ECO:0007669"/>
    <property type="project" value="TreeGrafter"/>
</dbReference>
<accession>A0A3P3QH66</accession>
<dbReference type="EMBL" id="RRCF01000004">
    <property type="protein sequence ID" value="RRJ19683.1"/>
    <property type="molecule type" value="Genomic_DNA"/>
</dbReference>
<gene>
    <name evidence="6" type="ORF">EIK76_14690</name>
</gene>
<comment type="caution">
    <text evidence="6">The sequence shown here is derived from an EMBL/GenBank/DDBJ whole genome shotgun (WGS) entry which is preliminary data.</text>
</comment>
<evidence type="ECO:0000256" key="2">
    <source>
        <dbReference type="SAM" id="SignalP"/>
    </source>
</evidence>
<protein>
    <submittedName>
        <fullName evidence="6">Efflux RND transporter periplasmic adaptor subunit</fullName>
    </submittedName>
</protein>